<name>A0A9D4XNI0_PEA</name>
<dbReference type="InterPro" id="IPR036869">
    <property type="entry name" value="J_dom_sf"/>
</dbReference>
<reference evidence="3 4" key="1">
    <citation type="journal article" date="2022" name="Nat. Genet.">
        <title>Improved pea reference genome and pan-genome highlight genomic features and evolutionary characteristics.</title>
        <authorList>
            <person name="Yang T."/>
            <person name="Liu R."/>
            <person name="Luo Y."/>
            <person name="Hu S."/>
            <person name="Wang D."/>
            <person name="Wang C."/>
            <person name="Pandey M.K."/>
            <person name="Ge S."/>
            <person name="Xu Q."/>
            <person name="Li N."/>
            <person name="Li G."/>
            <person name="Huang Y."/>
            <person name="Saxena R.K."/>
            <person name="Ji Y."/>
            <person name="Li M."/>
            <person name="Yan X."/>
            <person name="He Y."/>
            <person name="Liu Y."/>
            <person name="Wang X."/>
            <person name="Xiang C."/>
            <person name="Varshney R.K."/>
            <person name="Ding H."/>
            <person name="Gao S."/>
            <person name="Zong X."/>
        </authorList>
    </citation>
    <scope>NUCLEOTIDE SEQUENCE [LARGE SCALE GENOMIC DNA]</scope>
    <source>
        <strain evidence="3 4">cv. Zhongwan 6</strain>
    </source>
</reference>
<accession>A0A9D4XNI0</accession>
<feature type="domain" description="J" evidence="2">
    <location>
        <begin position="1"/>
        <end position="57"/>
    </location>
</feature>
<dbReference type="CDD" id="cd06257">
    <property type="entry name" value="DnaJ"/>
    <property type="match status" value="1"/>
</dbReference>
<dbReference type="PANTHER" id="PTHR44137:SF7">
    <property type="entry name" value="J DOMAIN-CONTAINING PROTEIN"/>
    <property type="match status" value="1"/>
</dbReference>
<keyword evidence="4" id="KW-1185">Reference proteome</keyword>
<dbReference type="PROSITE" id="PS50076">
    <property type="entry name" value="DNAJ_2"/>
    <property type="match status" value="1"/>
</dbReference>
<evidence type="ECO:0000256" key="1">
    <source>
        <dbReference type="SAM" id="MobiDB-lite"/>
    </source>
</evidence>
<dbReference type="Pfam" id="PF00226">
    <property type="entry name" value="DnaJ"/>
    <property type="match status" value="1"/>
</dbReference>
<dbReference type="Gene3D" id="3.30.40.10">
    <property type="entry name" value="Zinc/RING finger domain, C3HC4 (zinc finger)"/>
    <property type="match status" value="1"/>
</dbReference>
<dbReference type="SUPFAM" id="SSF46565">
    <property type="entry name" value="Chaperone J-domain"/>
    <property type="match status" value="1"/>
</dbReference>
<dbReference type="PANTHER" id="PTHR44137">
    <property type="entry name" value="BNAC03G44070D PROTEIN"/>
    <property type="match status" value="1"/>
</dbReference>
<proteinExistence type="predicted"/>
<organism evidence="3 4">
    <name type="scientific">Pisum sativum</name>
    <name type="common">Garden pea</name>
    <name type="synonym">Lathyrus oleraceus</name>
    <dbReference type="NCBI Taxonomy" id="3888"/>
    <lineage>
        <taxon>Eukaryota</taxon>
        <taxon>Viridiplantae</taxon>
        <taxon>Streptophyta</taxon>
        <taxon>Embryophyta</taxon>
        <taxon>Tracheophyta</taxon>
        <taxon>Spermatophyta</taxon>
        <taxon>Magnoliopsida</taxon>
        <taxon>eudicotyledons</taxon>
        <taxon>Gunneridae</taxon>
        <taxon>Pentapetalae</taxon>
        <taxon>rosids</taxon>
        <taxon>fabids</taxon>
        <taxon>Fabales</taxon>
        <taxon>Fabaceae</taxon>
        <taxon>Papilionoideae</taxon>
        <taxon>50 kb inversion clade</taxon>
        <taxon>NPAAA clade</taxon>
        <taxon>Hologalegina</taxon>
        <taxon>IRL clade</taxon>
        <taxon>Fabeae</taxon>
        <taxon>Lathyrus</taxon>
    </lineage>
</organism>
<evidence type="ECO:0000313" key="4">
    <source>
        <dbReference type="Proteomes" id="UP001058974"/>
    </source>
</evidence>
<protein>
    <recommendedName>
        <fullName evidence="2">J domain-containing protein</fullName>
    </recommendedName>
</protein>
<dbReference type="Gramene" id="Psat04G0629700-T1">
    <property type="protein sequence ID" value="KAI5423244.1"/>
    <property type="gene ID" value="KIW84_046297"/>
</dbReference>
<dbReference type="InterPro" id="IPR001623">
    <property type="entry name" value="DnaJ_domain"/>
</dbReference>
<sequence>MKPTADDAAVKRKYKKLAVLHHPDKNKCVGADGAFKFVSEAWTCLDNAMRSSYDLKRNFSSVVQATGYNCSNMPPTSCSKLDTFWPICTASLAVAAAPPPSSNDSDVNMQDAKATADTTRAVNGMPETGDKPVQMDTDAKLLHLVQKFLSVSVIAVNIRKTMLHCQAWVWIFSIMLSQCLIQGDNANSQDAKNSYHYRDGVQRSPRVVMLSNNFNMKNGSLAQENLMSCPVAGDGFTIGNSNNELIEDLPNALSDIYSHGMTSELPDRIITEFTTIDDAEPVDEVIKNQGQVSEFAPNHGHIGDFVPAEMSREDPQGDSQVVVSQSNAGASTLATFNQIPSLRSPPIFVGQPGYNWDQFRVSRRATTMSRKPTTAGFEVMMFHPVKFAMKLELRQSCAKMEICTVRIHQYCLKQLFSQIKAAKVCPSCGTSWPFTMPKAEYVQTEDDNGPRQSQQPTGSKGKKRRANMIVEDDGVGCSNQNELNEHRESQHDNERARRRTRLRRTHEAVTSFLHGETSGPPGIGLRPLNSPNNVSGTGSYDQLIHQYQQHQNQSQFRLQQIYTSKCKVDNALRKS</sequence>
<dbReference type="Gene3D" id="1.10.287.110">
    <property type="entry name" value="DnaJ domain"/>
    <property type="match status" value="1"/>
</dbReference>
<comment type="caution">
    <text evidence="3">The sequence shown here is derived from an EMBL/GenBank/DDBJ whole genome shotgun (WGS) entry which is preliminary data.</text>
</comment>
<dbReference type="SMART" id="SM00271">
    <property type="entry name" value="DnaJ"/>
    <property type="match status" value="1"/>
</dbReference>
<dbReference type="Proteomes" id="UP001058974">
    <property type="component" value="Chromosome 4"/>
</dbReference>
<dbReference type="InterPro" id="IPR013083">
    <property type="entry name" value="Znf_RING/FYVE/PHD"/>
</dbReference>
<evidence type="ECO:0000313" key="3">
    <source>
        <dbReference type="EMBL" id="KAI5423244.1"/>
    </source>
</evidence>
<gene>
    <name evidence="3" type="ORF">KIW84_046297</name>
</gene>
<dbReference type="AlphaFoldDB" id="A0A9D4XNI0"/>
<feature type="region of interest" description="Disordered" evidence="1">
    <location>
        <begin position="443"/>
        <end position="499"/>
    </location>
</feature>
<evidence type="ECO:0000259" key="2">
    <source>
        <dbReference type="PROSITE" id="PS50076"/>
    </source>
</evidence>
<feature type="compositionally biased region" description="Basic and acidic residues" evidence="1">
    <location>
        <begin position="483"/>
        <end position="495"/>
    </location>
</feature>
<dbReference type="EMBL" id="JAMSHJ010000004">
    <property type="protein sequence ID" value="KAI5423244.1"/>
    <property type="molecule type" value="Genomic_DNA"/>
</dbReference>